<comment type="subcellular location">
    <subcellularLocation>
        <location evidence="1">Cell membrane</location>
        <topology evidence="1">Multi-pass membrane protein</topology>
    </subcellularLocation>
</comment>
<keyword evidence="3 7" id="KW-0812">Transmembrane</keyword>
<evidence type="ECO:0000256" key="4">
    <source>
        <dbReference type="ARBA" id="ARBA00022989"/>
    </source>
</evidence>
<evidence type="ECO:0000256" key="2">
    <source>
        <dbReference type="ARBA" id="ARBA00022475"/>
    </source>
</evidence>
<sequence length="322" mass="33075">MDLFNWAFVAAVLLATAPVLYAALGGALCAQAGVFNIALEGQMLWGAFAAVAGSYYTGSAWLGVLIAVLSTALFAVVLAVGSARWKADPIVIAIGTNLFALGVTGFLIRVLFDVNGSFAPQGLAGLGTLTFLADVPILGEVFGRNSALVPLALLTAVAVAWWLGRTPAGLRLRGVGEHPEAVAALGLSVERYRIAAIIAAGALCGLAGAQLSLGNVSLFTENMTAGRGWIAVAAVMIAVNRPLRVAVACLGFGAAEAFGFRLQGIGAPQQLADAAPYVITLIVLVMARGRTAMFPARVAAEKTPADKDPAEKASAEKVDTQR</sequence>
<dbReference type="PANTHER" id="PTHR43370">
    <property type="entry name" value="SUGAR ABC TRANSPORTER INTEGRAL MEMBRANE PROTEIN-RELATED"/>
    <property type="match status" value="1"/>
</dbReference>
<feature type="transmembrane region" description="Helical" evidence="7">
    <location>
        <begin position="37"/>
        <end position="56"/>
    </location>
</feature>
<evidence type="ECO:0000256" key="7">
    <source>
        <dbReference type="SAM" id="Phobius"/>
    </source>
</evidence>
<feature type="transmembrane region" description="Helical" evidence="7">
    <location>
        <begin position="6"/>
        <end position="30"/>
    </location>
</feature>
<name>A0ABY8QTW8_9MICO</name>
<feature type="transmembrane region" description="Helical" evidence="7">
    <location>
        <begin position="118"/>
        <end position="135"/>
    </location>
</feature>
<feature type="region of interest" description="Disordered" evidence="6">
    <location>
        <begin position="300"/>
        <end position="322"/>
    </location>
</feature>
<keyword evidence="9" id="KW-1185">Reference proteome</keyword>
<protein>
    <submittedName>
        <fullName evidence="8">ABC transporter permease</fullName>
    </submittedName>
</protein>
<evidence type="ECO:0000313" key="8">
    <source>
        <dbReference type="EMBL" id="WGW11819.1"/>
    </source>
</evidence>
<dbReference type="RefSeq" id="WP_349638612.1">
    <property type="nucleotide sequence ID" value="NZ_CP090958.1"/>
</dbReference>
<dbReference type="EMBL" id="CP090958">
    <property type="protein sequence ID" value="WGW11819.1"/>
    <property type="molecule type" value="Genomic_DNA"/>
</dbReference>
<feature type="transmembrane region" description="Helical" evidence="7">
    <location>
        <begin position="90"/>
        <end position="112"/>
    </location>
</feature>
<evidence type="ECO:0000256" key="1">
    <source>
        <dbReference type="ARBA" id="ARBA00004651"/>
    </source>
</evidence>
<reference evidence="8 9" key="1">
    <citation type="submission" date="2023-05" db="EMBL/GenBank/DDBJ databases">
        <title>Lithophilousrod everest ZFBP1038 complete genpme.</title>
        <authorList>
            <person name="Tian M."/>
        </authorList>
    </citation>
    <scope>NUCLEOTIDE SEQUENCE [LARGE SCALE GENOMIC DNA]</scope>
    <source>
        <strain evidence="8 9">ZFBP1038</strain>
    </source>
</reference>
<evidence type="ECO:0000256" key="3">
    <source>
        <dbReference type="ARBA" id="ARBA00022692"/>
    </source>
</evidence>
<organism evidence="8 9">
    <name type="scientific">Saxibacter everestensis</name>
    <dbReference type="NCBI Taxonomy" id="2909229"/>
    <lineage>
        <taxon>Bacteria</taxon>
        <taxon>Bacillati</taxon>
        <taxon>Actinomycetota</taxon>
        <taxon>Actinomycetes</taxon>
        <taxon>Micrococcales</taxon>
        <taxon>Brevibacteriaceae</taxon>
        <taxon>Saxibacter</taxon>
    </lineage>
</organism>
<gene>
    <name evidence="8" type="ORF">LWF01_17285</name>
</gene>
<keyword evidence="4 7" id="KW-1133">Transmembrane helix</keyword>
<feature type="transmembrane region" description="Helical" evidence="7">
    <location>
        <begin position="267"/>
        <end position="287"/>
    </location>
</feature>
<keyword evidence="2" id="KW-1003">Cell membrane</keyword>
<accession>A0ABY8QTW8</accession>
<keyword evidence="5 7" id="KW-0472">Membrane</keyword>
<dbReference type="PANTHER" id="PTHR43370:SF2">
    <property type="entry name" value="ABC TRANSPORTER PERMEASE PROTEIN"/>
    <property type="match status" value="1"/>
</dbReference>
<evidence type="ECO:0000256" key="6">
    <source>
        <dbReference type="SAM" id="MobiDB-lite"/>
    </source>
</evidence>
<evidence type="ECO:0000313" key="9">
    <source>
        <dbReference type="Proteomes" id="UP001209083"/>
    </source>
</evidence>
<feature type="transmembrane region" description="Helical" evidence="7">
    <location>
        <begin position="194"/>
        <end position="216"/>
    </location>
</feature>
<dbReference type="InterPro" id="IPR001851">
    <property type="entry name" value="ABC_transp_permease"/>
</dbReference>
<dbReference type="CDD" id="cd06580">
    <property type="entry name" value="TM_PBP1_transp_TpRbsC_like"/>
    <property type="match status" value="1"/>
</dbReference>
<feature type="transmembrane region" description="Helical" evidence="7">
    <location>
        <begin position="228"/>
        <end position="255"/>
    </location>
</feature>
<dbReference type="Proteomes" id="UP001209083">
    <property type="component" value="Chromosome"/>
</dbReference>
<feature type="transmembrane region" description="Helical" evidence="7">
    <location>
        <begin position="147"/>
        <end position="164"/>
    </location>
</feature>
<evidence type="ECO:0000256" key="5">
    <source>
        <dbReference type="ARBA" id="ARBA00023136"/>
    </source>
</evidence>
<feature type="transmembrane region" description="Helical" evidence="7">
    <location>
        <begin position="62"/>
        <end position="83"/>
    </location>
</feature>
<proteinExistence type="predicted"/>
<dbReference type="Pfam" id="PF02653">
    <property type="entry name" value="BPD_transp_2"/>
    <property type="match status" value="1"/>
</dbReference>